<evidence type="ECO:0000259" key="7">
    <source>
        <dbReference type="Pfam" id="PF02687"/>
    </source>
</evidence>
<dbReference type="InterPro" id="IPR025857">
    <property type="entry name" value="MacB_PCD"/>
</dbReference>
<feature type="transmembrane region" description="Helical" evidence="6">
    <location>
        <begin position="732"/>
        <end position="765"/>
    </location>
</feature>
<gene>
    <name evidence="9" type="ORF">FOZ76_00440</name>
</gene>
<dbReference type="GO" id="GO:0005886">
    <property type="term" value="C:plasma membrane"/>
    <property type="evidence" value="ECO:0007669"/>
    <property type="project" value="UniProtKB-SubCell"/>
</dbReference>
<feature type="transmembrane region" description="Helical" evidence="6">
    <location>
        <begin position="413"/>
        <end position="440"/>
    </location>
</feature>
<feature type="transmembrane region" description="Helical" evidence="6">
    <location>
        <begin position="690"/>
        <end position="711"/>
    </location>
</feature>
<keyword evidence="5 6" id="KW-0472">Membrane</keyword>
<keyword evidence="3 6" id="KW-0812">Transmembrane</keyword>
<evidence type="ECO:0000259" key="8">
    <source>
        <dbReference type="Pfam" id="PF12704"/>
    </source>
</evidence>
<proteinExistence type="predicted"/>
<feature type="domain" description="MacB-like periplasmic core" evidence="8">
    <location>
        <begin position="463"/>
        <end position="650"/>
    </location>
</feature>
<protein>
    <submittedName>
        <fullName evidence="9">FtsX-like permease family protein</fullName>
    </submittedName>
</protein>
<accession>A0A556B311</accession>
<dbReference type="InterPro" id="IPR003838">
    <property type="entry name" value="ABC3_permease_C"/>
</dbReference>
<keyword evidence="10" id="KW-1185">Reference proteome</keyword>
<evidence type="ECO:0000256" key="4">
    <source>
        <dbReference type="ARBA" id="ARBA00022989"/>
    </source>
</evidence>
<dbReference type="PANTHER" id="PTHR30287">
    <property type="entry name" value="MEMBRANE COMPONENT OF PREDICTED ABC SUPERFAMILY METABOLITE UPTAKE TRANSPORTER"/>
    <property type="match status" value="1"/>
</dbReference>
<comment type="caution">
    <text evidence="9">The sequence shown here is derived from an EMBL/GenBank/DDBJ whole genome shotgun (WGS) entry which is preliminary data.</text>
</comment>
<feature type="transmembrane region" description="Helical" evidence="6">
    <location>
        <begin position="785"/>
        <end position="807"/>
    </location>
</feature>
<dbReference type="PANTHER" id="PTHR30287:SF2">
    <property type="entry name" value="BLL1001 PROTEIN"/>
    <property type="match status" value="1"/>
</dbReference>
<feature type="domain" description="ABC3 transporter permease C-terminal" evidence="7">
    <location>
        <begin position="245"/>
        <end position="368"/>
    </location>
</feature>
<feature type="transmembrane region" description="Helical" evidence="6">
    <location>
        <begin position="242"/>
        <end position="265"/>
    </location>
</feature>
<dbReference type="Pfam" id="PF12704">
    <property type="entry name" value="MacB_PCD"/>
    <property type="match status" value="1"/>
</dbReference>
<evidence type="ECO:0000256" key="5">
    <source>
        <dbReference type="ARBA" id="ARBA00023136"/>
    </source>
</evidence>
<evidence type="ECO:0000256" key="2">
    <source>
        <dbReference type="ARBA" id="ARBA00022475"/>
    </source>
</evidence>
<evidence type="ECO:0000256" key="3">
    <source>
        <dbReference type="ARBA" id="ARBA00022692"/>
    </source>
</evidence>
<comment type="subcellular location">
    <subcellularLocation>
        <location evidence="1">Cell membrane</location>
        <topology evidence="1">Multi-pass membrane protein</topology>
    </subcellularLocation>
</comment>
<dbReference type="AlphaFoldDB" id="A0A556B311"/>
<dbReference type="OrthoDB" id="5291724at2"/>
<keyword evidence="2" id="KW-1003">Cell membrane</keyword>
<feature type="transmembrane region" description="Helical" evidence="6">
    <location>
        <begin position="20"/>
        <end position="39"/>
    </location>
</feature>
<organism evidence="9 10">
    <name type="scientific">Verticiella sediminum</name>
    <dbReference type="NCBI Taxonomy" id="1247510"/>
    <lineage>
        <taxon>Bacteria</taxon>
        <taxon>Pseudomonadati</taxon>
        <taxon>Pseudomonadota</taxon>
        <taxon>Betaproteobacteria</taxon>
        <taxon>Burkholderiales</taxon>
        <taxon>Alcaligenaceae</taxon>
        <taxon>Verticiella</taxon>
    </lineage>
</organism>
<sequence>MRVLRVSLGALLAHWRRHPVQAIAVFVGIWLATTLWAGVQALNSQARADYARASAVLAPATQAAWVPRTGEHLDQALYVALRRAGWPVSPVLEGRVRLVEAEQFSLRVVGIEPLSLPDDTEVAGRTGARFDLGAFIGPPGEAWISPDTLARLGLAEGARPALADGTRLPPFKAEPGLAPGVILTDVGYAQALLNAPGQLSRLIVTGPHAEAPPPAFADRLMLSADDTAGDLQRLTDSFHLNLTALGLLAFVVGLFIVNAAIGLAFEQRRGVLRTLRACGVSLRAAVAALALELGLFALIGGVAGLVTGYALAAQLLPDVSASLRGLYGADVAGELRLSPVWWASGLGITLLGALIAGANSLWRAARMPVLAVAQAQAWRLAQTRGLRRDTAVGLVLLLVCAAAWRWGDSLATAFVAVGALLLAAALLLSPLLDAALAGLARLARGPLAEWFAADARQQLPAVALALMALLLALGASVGVGAMTEGFRKTFDGWLEQRLSADLYVTPRDTEQGLAIARAAAAEPDVAAVLTQWRAELRLQAWPVQAYGVPDHPSYRQHWPLLAAQPEGWAALGRGEGIMLSEQLARRLGLGLGDTLALPLPGTAPLPVVGLYADYGNPQGQLLVNADWLRRHEPQARISGISLRLQPGTDAGKRLEARLQPWAEQGARVVDQAALKRWSTDIFERTFHATAALNSLTLAVAGIALFISLLTLADARLGQLAPLWALGVPRRRLAWLSLAQTLMLAGLTVLLAVPLGLVLAWCLVAVVNVQAFGWRLPLYVFPGQLLALALLGLLTALAASAGPLWQLARRKPADLLRRFADER</sequence>
<evidence type="ECO:0000256" key="6">
    <source>
        <dbReference type="SAM" id="Phobius"/>
    </source>
</evidence>
<feature type="transmembrane region" description="Helical" evidence="6">
    <location>
        <begin position="286"/>
        <end position="312"/>
    </location>
</feature>
<name>A0A556B311_9BURK</name>
<reference evidence="9 10" key="1">
    <citation type="submission" date="2019-07" db="EMBL/GenBank/DDBJ databases">
        <title>Qingshengfaniella alkalisoli gen. nov., sp. nov., isolated from saline soil.</title>
        <authorList>
            <person name="Xu L."/>
            <person name="Huang X.-X."/>
            <person name="Sun J.-Q."/>
        </authorList>
    </citation>
    <scope>NUCLEOTIDE SEQUENCE [LARGE SCALE GENOMIC DNA]</scope>
    <source>
        <strain evidence="9 10">DSM 27279</strain>
    </source>
</reference>
<dbReference type="Proteomes" id="UP000318405">
    <property type="component" value="Unassembled WGS sequence"/>
</dbReference>
<evidence type="ECO:0000313" key="10">
    <source>
        <dbReference type="Proteomes" id="UP000318405"/>
    </source>
</evidence>
<keyword evidence="4 6" id="KW-1133">Transmembrane helix</keyword>
<evidence type="ECO:0000256" key="1">
    <source>
        <dbReference type="ARBA" id="ARBA00004651"/>
    </source>
</evidence>
<feature type="transmembrane region" description="Helical" evidence="6">
    <location>
        <begin position="340"/>
        <end position="362"/>
    </location>
</feature>
<evidence type="ECO:0000313" key="9">
    <source>
        <dbReference type="EMBL" id="TSH99235.1"/>
    </source>
</evidence>
<feature type="transmembrane region" description="Helical" evidence="6">
    <location>
        <begin position="461"/>
        <end position="482"/>
    </location>
</feature>
<dbReference type="Pfam" id="PF02687">
    <property type="entry name" value="FtsX"/>
    <property type="match status" value="2"/>
</dbReference>
<dbReference type="RefSeq" id="WP_143946144.1">
    <property type="nucleotide sequence ID" value="NZ_BAABMB010000001.1"/>
</dbReference>
<feature type="domain" description="ABC3 transporter permease C-terminal" evidence="7">
    <location>
        <begin position="694"/>
        <end position="811"/>
    </location>
</feature>
<dbReference type="EMBL" id="VLTJ01000001">
    <property type="protein sequence ID" value="TSH99235.1"/>
    <property type="molecule type" value="Genomic_DNA"/>
</dbReference>
<dbReference type="InterPro" id="IPR038766">
    <property type="entry name" value="Membrane_comp_ABC_pdt"/>
</dbReference>